<evidence type="ECO:0000313" key="9">
    <source>
        <dbReference type="Proteomes" id="UP000076420"/>
    </source>
</evidence>
<dbReference type="GO" id="GO:0042632">
    <property type="term" value="P:cholesterol homeostasis"/>
    <property type="evidence" value="ECO:0007669"/>
    <property type="project" value="TreeGrafter"/>
</dbReference>
<evidence type="ECO:0000256" key="5">
    <source>
        <dbReference type="ARBA" id="ARBA00023136"/>
    </source>
</evidence>
<dbReference type="GO" id="GO:0043235">
    <property type="term" value="C:receptor complex"/>
    <property type="evidence" value="ECO:0007669"/>
    <property type="project" value="TreeGrafter"/>
</dbReference>
<evidence type="ECO:0000256" key="4">
    <source>
        <dbReference type="ARBA" id="ARBA00022989"/>
    </source>
</evidence>
<reference evidence="8" key="1">
    <citation type="submission" date="2020-05" db="UniProtKB">
        <authorList>
            <consortium name="EnsemblMetazoa"/>
        </authorList>
    </citation>
    <scope>IDENTIFICATION</scope>
    <source>
        <strain evidence="8">BB02</strain>
    </source>
</reference>
<dbReference type="Proteomes" id="UP000076420">
    <property type="component" value="Unassembled WGS sequence"/>
</dbReference>
<protein>
    <recommendedName>
        <fullName evidence="7">ABC transporter family G domain-containing protein</fullName>
    </recommendedName>
</protein>
<dbReference type="VEuPathDB" id="VectorBase:BGLB029140"/>
<keyword evidence="4 6" id="KW-1133">Transmembrane helix</keyword>
<feature type="domain" description="ABC transporter family G" evidence="7">
    <location>
        <begin position="9"/>
        <end position="184"/>
    </location>
</feature>
<dbReference type="Pfam" id="PF19055">
    <property type="entry name" value="ABC2_membrane_7"/>
    <property type="match status" value="1"/>
</dbReference>
<dbReference type="GO" id="GO:0120020">
    <property type="term" value="F:cholesterol transfer activity"/>
    <property type="evidence" value="ECO:0007669"/>
    <property type="project" value="TreeGrafter"/>
</dbReference>
<dbReference type="EnsemblMetazoa" id="BGLB029140-RA">
    <property type="protein sequence ID" value="BGLB029140-PA"/>
    <property type="gene ID" value="BGLB029140"/>
</dbReference>
<evidence type="ECO:0000256" key="1">
    <source>
        <dbReference type="ARBA" id="ARBA00004141"/>
    </source>
</evidence>
<proteinExistence type="predicted"/>
<accession>A0A2C9LBP1</accession>
<feature type="transmembrane region" description="Helical" evidence="6">
    <location>
        <begin position="167"/>
        <end position="189"/>
    </location>
</feature>
<dbReference type="KEGG" id="bgt:106061136"/>
<keyword evidence="5 6" id="KW-0472">Membrane</keyword>
<dbReference type="VEuPathDB" id="VectorBase:BGLAX_028665"/>
<dbReference type="PANTHER" id="PTHR48041">
    <property type="entry name" value="ABC TRANSPORTER G FAMILY MEMBER 28"/>
    <property type="match status" value="1"/>
</dbReference>
<evidence type="ECO:0000256" key="6">
    <source>
        <dbReference type="SAM" id="Phobius"/>
    </source>
</evidence>
<keyword evidence="3 6" id="KW-0812">Transmembrane</keyword>
<dbReference type="AlphaFoldDB" id="A0A2C9LBP1"/>
<dbReference type="GO" id="GO:0033344">
    <property type="term" value="P:cholesterol efflux"/>
    <property type="evidence" value="ECO:0007669"/>
    <property type="project" value="TreeGrafter"/>
</dbReference>
<dbReference type="InterPro" id="IPR050352">
    <property type="entry name" value="ABCG_transporters"/>
</dbReference>
<name>A0A2C9LBP1_BIOGL</name>
<dbReference type="GO" id="GO:0005886">
    <property type="term" value="C:plasma membrane"/>
    <property type="evidence" value="ECO:0007669"/>
    <property type="project" value="TreeGrafter"/>
</dbReference>
<evidence type="ECO:0000256" key="3">
    <source>
        <dbReference type="ARBA" id="ARBA00022692"/>
    </source>
</evidence>
<feature type="transmembrane region" description="Helical" evidence="6">
    <location>
        <begin position="201"/>
        <end position="221"/>
    </location>
</feature>
<keyword evidence="2" id="KW-0813">Transport</keyword>
<dbReference type="GO" id="GO:0140359">
    <property type="term" value="F:ABC-type transporter activity"/>
    <property type="evidence" value="ECO:0007669"/>
    <property type="project" value="InterPro"/>
</dbReference>
<sequence length="225" mass="25780">MCAELLVKFDIFTTVDTMMLLSKGSIVFNGPAKEMVNYFTSLGYPCPEHMNPCDYYIDLTTVDNTSPEREDRSLAVVQRLHEAFKSKQEEHTVVDLNKQEAIDTDVLKGPARWSKVLFDTLQGKRVTEDDTLQNLIDAMERQRASPGLVIQFFILFRRFIRVTLDDYLALLTHVIQALLMSLLLGLAYISLKLDQVSIRDWFGVMFMMSVMYPYMVILGLIGTCK</sequence>
<dbReference type="InterPro" id="IPR043926">
    <property type="entry name" value="ABCG_dom"/>
</dbReference>
<evidence type="ECO:0000256" key="2">
    <source>
        <dbReference type="ARBA" id="ARBA00022448"/>
    </source>
</evidence>
<dbReference type="PANTHER" id="PTHR48041:SF71">
    <property type="entry name" value="ATP-BINDING CASSETTE SUB-FAMILY G MEMBER 8"/>
    <property type="match status" value="1"/>
</dbReference>
<gene>
    <name evidence="8" type="primary">106061136</name>
</gene>
<dbReference type="STRING" id="6526.A0A2C9LBP1"/>
<organism evidence="8 9">
    <name type="scientific">Biomphalaria glabrata</name>
    <name type="common">Bloodfluke planorb</name>
    <name type="synonym">Freshwater snail</name>
    <dbReference type="NCBI Taxonomy" id="6526"/>
    <lineage>
        <taxon>Eukaryota</taxon>
        <taxon>Metazoa</taxon>
        <taxon>Spiralia</taxon>
        <taxon>Lophotrochozoa</taxon>
        <taxon>Mollusca</taxon>
        <taxon>Gastropoda</taxon>
        <taxon>Heterobranchia</taxon>
        <taxon>Euthyneura</taxon>
        <taxon>Panpulmonata</taxon>
        <taxon>Hygrophila</taxon>
        <taxon>Lymnaeoidea</taxon>
        <taxon>Planorbidae</taxon>
        <taxon>Biomphalaria</taxon>
    </lineage>
</organism>
<evidence type="ECO:0000259" key="7">
    <source>
        <dbReference type="Pfam" id="PF19055"/>
    </source>
</evidence>
<comment type="subcellular location">
    <subcellularLocation>
        <location evidence="1">Membrane</location>
        <topology evidence="1">Multi-pass membrane protein</topology>
    </subcellularLocation>
</comment>
<evidence type="ECO:0000313" key="8">
    <source>
        <dbReference type="EnsemblMetazoa" id="BGLB029140-PA"/>
    </source>
</evidence>